<evidence type="ECO:0000313" key="3">
    <source>
        <dbReference type="Proteomes" id="UP000035656"/>
    </source>
</evidence>
<dbReference type="EMBL" id="CP011209">
    <property type="protein sequence ID" value="AKM78025.1"/>
    <property type="molecule type" value="Genomic_DNA"/>
</dbReference>
<sequence length="379" mass="42002">MTRKIIQGMLIVGSLVIVPELSSAAVVFETDFEDVQDWTLGRPPVGSSYACQPGNCSGIQPPKKSDNTNAYDVFRSSPSWFSDPYITNMAEIKNGYGRESGRGLQYNVEVSGCIGSECYANGTPMGVWLGYEGYKDLYVRFYVKYSPGWKWTNDSISPNTAAYQKFLEFAVYNGTVGDGKMDGPRATTALGGELMPIWIVNWYQYITVTPSYTIFQNSERYAPDYSYNNATNDFHSMNPSLYPIAPPMMPSPPFPAGHQARSVLWPTDNEWHSYEFRARLNDVAGLPEGGLSEFWLDGIKVWSKSGIIWVKAGGSLERGWNRINILDNSDIASYSREDHMTMSMYIDDVAISTNYIGPDYGIGGVDATAPASPTGLSVE</sequence>
<dbReference type="AlphaFoldDB" id="A0A0G4ARU4"/>
<name>A0A0G4ARU4_9BACT</name>
<feature type="signal peptide" evidence="1">
    <location>
        <begin position="1"/>
        <end position="24"/>
    </location>
</feature>
<accession>A0A0G4ARU4</accession>
<proteinExistence type="predicted"/>
<protein>
    <submittedName>
        <fullName evidence="2">Uncharacterized protein</fullName>
    </submittedName>
</protein>
<evidence type="ECO:0000313" key="2">
    <source>
        <dbReference type="EMBL" id="AKM78025.1"/>
    </source>
</evidence>
<feature type="chain" id="PRO_5005186496" evidence="1">
    <location>
        <begin position="25"/>
        <end position="379"/>
    </location>
</feature>
<dbReference type="Proteomes" id="UP000035656">
    <property type="component" value="Chromosome"/>
</dbReference>
<gene>
    <name evidence="2" type="ORF">UX70_C0001G0300</name>
</gene>
<dbReference type="STRING" id="1619007.UX70_C0001G0300"/>
<dbReference type="KEGG" id="pwo:UX70_C0001G0300"/>
<dbReference type="Gene3D" id="2.60.120.200">
    <property type="match status" value="1"/>
</dbReference>
<keyword evidence="1" id="KW-0732">Signal</keyword>
<reference evidence="2 3" key="1">
    <citation type="journal article" date="2015" name="Nature">
        <title>rRNA introns, odd ribosomes, and small enigmatic genomes across a large radiation of phyla.</title>
        <authorList>
            <person name="Brown C.T."/>
            <person name="Hug L.A."/>
            <person name="Thomas B.C."/>
            <person name="Sharon I."/>
            <person name="Castelle C.J."/>
            <person name="Singh A."/>
            <person name="Wilkins M.J."/>
            <person name="Williams K.H."/>
            <person name="Banfield J.F."/>
        </authorList>
    </citation>
    <scope>NUCLEOTIDE SEQUENCE [LARGE SCALE GENOMIC DNA]</scope>
</reference>
<evidence type="ECO:0000256" key="1">
    <source>
        <dbReference type="SAM" id="SignalP"/>
    </source>
</evidence>
<organism evidence="2 3">
    <name type="scientific">Candidatus Wolfebacteria bacterium GW2011_GWB1_47_1</name>
    <dbReference type="NCBI Taxonomy" id="1619007"/>
    <lineage>
        <taxon>Bacteria</taxon>
        <taxon>Candidatus Wolfeibacteriota</taxon>
    </lineage>
</organism>